<gene>
    <name evidence="1" type="ORF">FHS16_001627</name>
</gene>
<dbReference type="EMBL" id="JACHXW010000004">
    <property type="protein sequence ID" value="MBB3151581.1"/>
    <property type="molecule type" value="Genomic_DNA"/>
</dbReference>
<protein>
    <recommendedName>
        <fullName evidence="3">Glycosyltransferase</fullName>
    </recommendedName>
</protein>
<dbReference type="Gene3D" id="3.90.550.10">
    <property type="entry name" value="Spore Coat Polysaccharide Biosynthesis Protein SpsA, Chain A"/>
    <property type="match status" value="2"/>
</dbReference>
<evidence type="ECO:0000313" key="1">
    <source>
        <dbReference type="EMBL" id="MBB3151581.1"/>
    </source>
</evidence>
<dbReference type="AlphaFoldDB" id="A0A7W5C5Q1"/>
<accession>A0A7W5C5Q1</accession>
<organism evidence="1 2">
    <name type="scientific">Paenibacillus endophyticus</name>
    <dbReference type="NCBI Taxonomy" id="1294268"/>
    <lineage>
        <taxon>Bacteria</taxon>
        <taxon>Bacillati</taxon>
        <taxon>Bacillota</taxon>
        <taxon>Bacilli</taxon>
        <taxon>Bacillales</taxon>
        <taxon>Paenibacillaceae</taxon>
        <taxon>Paenibacillus</taxon>
    </lineage>
</organism>
<dbReference type="Proteomes" id="UP000518605">
    <property type="component" value="Unassembled WGS sequence"/>
</dbReference>
<sequence length="535" mass="62492">MLKRILIGSPIRQKPAVLRYFITSLERQLTDSLAIDFYFIDDNDNEESSQLINDFMTKQHSKGSQVTLKRIDSITPYARDEFTHYWSNDLIDKVANWKDDMIQSAREQHYDGLFLIDSDLLLHPQALQSLVSSNKEIISTIFWTQWQPNTMELPQVWLKDTYWPFQSDGTIKDGFGAEVAANFIIMLRKPGIYEVGGLGACTYINRSALEKPISFQTITNLSIWGEDRHFCIRAAALGIKLHVDTHFPAFHVYRDSDLTRAKLFMETTQVLVEGGAVALNHTHTPIHTPAPAHGKGLTIHMANAGPKLVLSMIVKNEADRYLRETLEHHRGYIDHAVIIDDGSTDHTGDIVHEYLAGIPLTYIKNESSQFHNEVKLRTQQWQETIRMKPQWILNMDADEYFEQKFKDELPALLTAPNTFAYMFRLYDFWSEDHYREDQYWNAHAVYRPFLLKFVEGYSYEWKQTPQHCGRFPQNIYSVPHKTSDLRVKHMGWARPQDRLYKYERYKLLDPDAVYGWKEQYESILDETPNLVKWIE</sequence>
<dbReference type="SUPFAM" id="SSF53448">
    <property type="entry name" value="Nucleotide-diphospho-sugar transferases"/>
    <property type="match status" value="2"/>
</dbReference>
<dbReference type="InterPro" id="IPR029044">
    <property type="entry name" value="Nucleotide-diphossugar_trans"/>
</dbReference>
<dbReference type="PANTHER" id="PTHR43630:SF2">
    <property type="entry name" value="GLYCOSYLTRANSFERASE"/>
    <property type="match status" value="1"/>
</dbReference>
<dbReference type="PANTHER" id="PTHR43630">
    <property type="entry name" value="POLY-BETA-1,6-N-ACETYL-D-GLUCOSAMINE SYNTHASE"/>
    <property type="match status" value="1"/>
</dbReference>
<dbReference type="RefSeq" id="WP_183560704.1">
    <property type="nucleotide sequence ID" value="NZ_CBCSLB010000011.1"/>
</dbReference>
<comment type="caution">
    <text evidence="1">The sequence shown here is derived from an EMBL/GenBank/DDBJ whole genome shotgun (WGS) entry which is preliminary data.</text>
</comment>
<evidence type="ECO:0000313" key="2">
    <source>
        <dbReference type="Proteomes" id="UP000518605"/>
    </source>
</evidence>
<proteinExistence type="predicted"/>
<evidence type="ECO:0008006" key="3">
    <source>
        <dbReference type="Google" id="ProtNLM"/>
    </source>
</evidence>
<name>A0A7W5C5Q1_9BACL</name>
<keyword evidence="2" id="KW-1185">Reference proteome</keyword>
<dbReference type="Pfam" id="PF13704">
    <property type="entry name" value="Glyco_tranf_2_4"/>
    <property type="match status" value="1"/>
</dbReference>
<reference evidence="1 2" key="1">
    <citation type="submission" date="2020-08" db="EMBL/GenBank/DDBJ databases">
        <title>Genomic Encyclopedia of Type Strains, Phase III (KMG-III): the genomes of soil and plant-associated and newly described type strains.</title>
        <authorList>
            <person name="Whitman W."/>
        </authorList>
    </citation>
    <scope>NUCLEOTIDE SEQUENCE [LARGE SCALE GENOMIC DNA]</scope>
    <source>
        <strain evidence="1 2">CECT 8234</strain>
    </source>
</reference>